<dbReference type="PANTHER" id="PTHR43179:SF7">
    <property type="entry name" value="RHAMNOSYLTRANSFERASE WBBL"/>
    <property type="match status" value="1"/>
</dbReference>
<dbReference type="EMBL" id="WNZX01000007">
    <property type="protein sequence ID" value="MUG71015.1"/>
    <property type="molecule type" value="Genomic_DNA"/>
</dbReference>
<sequence>MSKTSIIIPVHMAKELLGKCIASIRNHTDIPYEIIVIDNGSNDGTDEYCRKERITFVSLPWKHAVSDACNLGLRLSTGENLLLLKHDVLASRNWLSGMLQGLNSQEDIGIVRPSLTPIQIHLNKHVADEDVLERCILFKRDLLNKIGFLQTPQLFADRVFHDYCSRASQAGYQLMIAGKVKLNPDSTIERVAAHTP</sequence>
<dbReference type="InterPro" id="IPR029044">
    <property type="entry name" value="Nucleotide-diphossugar_trans"/>
</dbReference>
<evidence type="ECO:0000313" key="2">
    <source>
        <dbReference type="EMBL" id="MUG71015.1"/>
    </source>
</evidence>
<proteinExistence type="predicted"/>
<dbReference type="GO" id="GO:0016740">
    <property type="term" value="F:transferase activity"/>
    <property type="evidence" value="ECO:0007669"/>
    <property type="project" value="UniProtKB-KW"/>
</dbReference>
<dbReference type="Proteomes" id="UP000450917">
    <property type="component" value="Unassembled WGS sequence"/>
</dbReference>
<evidence type="ECO:0000313" key="3">
    <source>
        <dbReference type="Proteomes" id="UP000450917"/>
    </source>
</evidence>
<dbReference type="AlphaFoldDB" id="A0A7X2ZB18"/>
<dbReference type="InterPro" id="IPR001173">
    <property type="entry name" value="Glyco_trans_2-like"/>
</dbReference>
<keyword evidence="3" id="KW-1185">Reference proteome</keyword>
<dbReference type="Gene3D" id="3.90.550.10">
    <property type="entry name" value="Spore Coat Polysaccharide Biosynthesis Protein SpsA, Chain A"/>
    <property type="match status" value="1"/>
</dbReference>
<dbReference type="PANTHER" id="PTHR43179">
    <property type="entry name" value="RHAMNOSYLTRANSFERASE WBBL"/>
    <property type="match status" value="1"/>
</dbReference>
<gene>
    <name evidence="2" type="ORF">GNP93_10015</name>
</gene>
<reference evidence="2 3" key="1">
    <citation type="submission" date="2019-11" db="EMBL/GenBank/DDBJ databases">
        <title>Draft genome sequences of five Paenibacillus species of dairy origin.</title>
        <authorList>
            <person name="Olajide A.M."/>
            <person name="Chen S."/>
            <person name="Lapointe G."/>
        </authorList>
    </citation>
    <scope>NUCLEOTIDE SEQUENCE [LARGE SCALE GENOMIC DNA]</scope>
    <source>
        <strain evidence="2 3">2CS3</strain>
    </source>
</reference>
<evidence type="ECO:0000259" key="1">
    <source>
        <dbReference type="Pfam" id="PF00535"/>
    </source>
</evidence>
<accession>A0A7X2ZB18</accession>
<protein>
    <submittedName>
        <fullName evidence="2">Glycosyltransferase</fullName>
    </submittedName>
</protein>
<comment type="caution">
    <text evidence="2">The sequence shown here is derived from an EMBL/GenBank/DDBJ whole genome shotgun (WGS) entry which is preliminary data.</text>
</comment>
<keyword evidence="2" id="KW-0808">Transferase</keyword>
<dbReference type="Pfam" id="PF00535">
    <property type="entry name" value="Glycos_transf_2"/>
    <property type="match status" value="1"/>
</dbReference>
<name>A0A7X2ZB18_9BACL</name>
<feature type="domain" description="Glycosyltransferase 2-like" evidence="1">
    <location>
        <begin position="5"/>
        <end position="108"/>
    </location>
</feature>
<dbReference type="RefSeq" id="WP_155614588.1">
    <property type="nucleotide sequence ID" value="NZ_WNZX01000007.1"/>
</dbReference>
<organism evidence="2 3">
    <name type="scientific">Paenibacillus validus</name>
    <dbReference type="NCBI Taxonomy" id="44253"/>
    <lineage>
        <taxon>Bacteria</taxon>
        <taxon>Bacillati</taxon>
        <taxon>Bacillota</taxon>
        <taxon>Bacilli</taxon>
        <taxon>Bacillales</taxon>
        <taxon>Paenibacillaceae</taxon>
        <taxon>Paenibacillus</taxon>
    </lineage>
</organism>
<dbReference type="SUPFAM" id="SSF53448">
    <property type="entry name" value="Nucleotide-diphospho-sugar transferases"/>
    <property type="match status" value="1"/>
</dbReference>